<evidence type="ECO:0000256" key="12">
    <source>
        <dbReference type="NCBIfam" id="TIGR03461"/>
    </source>
</evidence>
<dbReference type="GO" id="GO:0005829">
    <property type="term" value="C:cytosol"/>
    <property type="evidence" value="ECO:0007669"/>
    <property type="project" value="TreeGrafter"/>
</dbReference>
<dbReference type="NCBIfam" id="TIGR03461">
    <property type="entry name" value="pabC_Proteo"/>
    <property type="match status" value="1"/>
</dbReference>
<dbReference type="AlphaFoldDB" id="A0A0K6IKD6"/>
<evidence type="ECO:0000256" key="8">
    <source>
        <dbReference type="ARBA" id="ARBA00035676"/>
    </source>
</evidence>
<dbReference type="PANTHER" id="PTHR42743:SF2">
    <property type="entry name" value="AMINODEOXYCHORISMATE LYASE"/>
    <property type="match status" value="1"/>
</dbReference>
<dbReference type="InterPro" id="IPR050571">
    <property type="entry name" value="Class-IV_PLP-Dep_Aminotrnsfr"/>
</dbReference>
<dbReference type="Gene3D" id="3.30.470.10">
    <property type="match status" value="1"/>
</dbReference>
<dbReference type="Gene3D" id="3.20.10.10">
    <property type="entry name" value="D-amino Acid Aminotransferase, subunit A, domain 2"/>
    <property type="match status" value="1"/>
</dbReference>
<dbReference type="SUPFAM" id="SSF56752">
    <property type="entry name" value="D-aminoacid aminotransferase-like PLP-dependent enzymes"/>
    <property type="match status" value="1"/>
</dbReference>
<dbReference type="InterPro" id="IPR017824">
    <property type="entry name" value="Aminodeoxychorismate_lyase_IV"/>
</dbReference>
<evidence type="ECO:0000256" key="10">
    <source>
        <dbReference type="ARBA" id="ARBA00054027"/>
    </source>
</evidence>
<evidence type="ECO:0000313" key="14">
    <source>
        <dbReference type="Proteomes" id="UP000182769"/>
    </source>
</evidence>
<keyword evidence="6 13" id="KW-0456">Lyase</keyword>
<dbReference type="Proteomes" id="UP000182769">
    <property type="component" value="Unassembled WGS sequence"/>
</dbReference>
<evidence type="ECO:0000256" key="1">
    <source>
        <dbReference type="ARBA" id="ARBA00001933"/>
    </source>
</evidence>
<dbReference type="FunFam" id="3.20.10.10:FF:000002">
    <property type="entry name" value="D-alanine aminotransferase"/>
    <property type="match status" value="1"/>
</dbReference>
<dbReference type="GO" id="GO:0030170">
    <property type="term" value="F:pyridoxal phosphate binding"/>
    <property type="evidence" value="ECO:0007669"/>
    <property type="project" value="InterPro"/>
</dbReference>
<dbReference type="InterPro" id="IPR043132">
    <property type="entry name" value="BCAT-like_C"/>
</dbReference>
<comment type="cofactor">
    <cofactor evidence="1">
        <name>pyridoxal 5'-phosphate</name>
        <dbReference type="ChEBI" id="CHEBI:597326"/>
    </cofactor>
</comment>
<organism evidence="13 14">
    <name type="scientific">Marinomonas fungiae</name>
    <dbReference type="NCBI Taxonomy" id="1137284"/>
    <lineage>
        <taxon>Bacteria</taxon>
        <taxon>Pseudomonadati</taxon>
        <taxon>Pseudomonadota</taxon>
        <taxon>Gammaproteobacteria</taxon>
        <taxon>Oceanospirillales</taxon>
        <taxon>Oceanospirillaceae</taxon>
        <taxon>Marinomonas</taxon>
    </lineage>
</organism>
<gene>
    <name evidence="13" type="ORF">Ga0061065_103420</name>
</gene>
<dbReference type="RefSeq" id="WP_055462519.1">
    <property type="nucleotide sequence ID" value="NZ_CYHG01000003.1"/>
</dbReference>
<evidence type="ECO:0000256" key="3">
    <source>
        <dbReference type="ARBA" id="ARBA00011738"/>
    </source>
</evidence>
<comment type="function">
    <text evidence="10">Involved in the biosynthesis of p-aminobenzoate (PABA), a precursor of tetrahydrofolate. Converts 4-amino-4-deoxychorismate into 4-aminobenzoate (PABA) and pyruvate.</text>
</comment>
<dbReference type="GO" id="GO:0046656">
    <property type="term" value="P:folic acid biosynthetic process"/>
    <property type="evidence" value="ECO:0007669"/>
    <property type="project" value="UniProtKB-KW"/>
</dbReference>
<reference evidence="14" key="1">
    <citation type="submission" date="2015-08" db="EMBL/GenBank/DDBJ databases">
        <authorList>
            <person name="Varghese N."/>
        </authorList>
    </citation>
    <scope>NUCLEOTIDE SEQUENCE [LARGE SCALE GENOMIC DNA]</scope>
    <source>
        <strain evidence="14">JCM 18476</strain>
    </source>
</reference>
<dbReference type="Pfam" id="PF01063">
    <property type="entry name" value="Aminotran_4"/>
    <property type="match status" value="1"/>
</dbReference>
<sequence>MQWFRNFKPNTSLAISDRGLAYGDGLFETIATVSGTIPSLLFHQARLARGCKRLGFDVSKELWQQWWGFVQSLAEQMPNCGIKVMVTRGSGGRGYLPPLQPDFEFLVGVFEMPNYQAQQKEGVSLLLSPIQASINRSLSGLKHLGRLENVLAKQALSNQAFEAVLLDANKHLVECVQSNLFWLKNNQLFTPALHQSGVQGSFRAKVLLSFEGVVNIGSYGVEALYQADEIFITNGLSGILPVTQFEDKSLPIGRLTQKLMDQV</sequence>
<dbReference type="InterPro" id="IPR036038">
    <property type="entry name" value="Aminotransferase-like"/>
</dbReference>
<keyword evidence="4" id="KW-0663">Pyridoxal phosphate</keyword>
<evidence type="ECO:0000256" key="5">
    <source>
        <dbReference type="ARBA" id="ARBA00022909"/>
    </source>
</evidence>
<evidence type="ECO:0000313" key="13">
    <source>
        <dbReference type="EMBL" id="CUB03569.1"/>
    </source>
</evidence>
<dbReference type="InterPro" id="IPR043131">
    <property type="entry name" value="BCAT-like_N"/>
</dbReference>
<dbReference type="GO" id="GO:0008153">
    <property type="term" value="P:4-aminobenzoate biosynthetic process"/>
    <property type="evidence" value="ECO:0007669"/>
    <property type="project" value="UniProtKB-UniRule"/>
</dbReference>
<evidence type="ECO:0000256" key="7">
    <source>
        <dbReference type="ARBA" id="ARBA00035633"/>
    </source>
</evidence>
<accession>A0A0K6IKD6</accession>
<evidence type="ECO:0000256" key="9">
    <source>
        <dbReference type="ARBA" id="ARBA00049529"/>
    </source>
</evidence>
<keyword evidence="14" id="KW-1185">Reference proteome</keyword>
<keyword evidence="5" id="KW-0289">Folate biosynthesis</keyword>
<comment type="subunit">
    <text evidence="3">Homodimer.</text>
</comment>
<dbReference type="EC" id="4.1.3.38" evidence="8 12"/>
<evidence type="ECO:0000256" key="6">
    <source>
        <dbReference type="ARBA" id="ARBA00023239"/>
    </source>
</evidence>
<comment type="pathway">
    <text evidence="7">Cofactor biosynthesis; tetrahydrofolate biosynthesis; 4-aminobenzoate from chorismate: step 2/2.</text>
</comment>
<protein>
    <recommendedName>
        <fullName evidence="11 12">Aminodeoxychorismate lyase</fullName>
        <ecNumber evidence="8 12">4.1.3.38</ecNumber>
    </recommendedName>
</protein>
<evidence type="ECO:0000256" key="2">
    <source>
        <dbReference type="ARBA" id="ARBA00009320"/>
    </source>
</evidence>
<dbReference type="STRING" id="1137284.GCA_001418205_01420"/>
<evidence type="ECO:0000256" key="4">
    <source>
        <dbReference type="ARBA" id="ARBA00022898"/>
    </source>
</evidence>
<dbReference type="GO" id="GO:0008696">
    <property type="term" value="F:4-amino-4-deoxychorismate lyase activity"/>
    <property type="evidence" value="ECO:0007669"/>
    <property type="project" value="UniProtKB-UniRule"/>
</dbReference>
<name>A0A0K6IKD6_9GAMM</name>
<dbReference type="PANTHER" id="PTHR42743">
    <property type="entry name" value="AMINO-ACID AMINOTRANSFERASE"/>
    <property type="match status" value="1"/>
</dbReference>
<dbReference type="InterPro" id="IPR001544">
    <property type="entry name" value="Aminotrans_IV"/>
</dbReference>
<proteinExistence type="inferred from homology"/>
<dbReference type="OrthoDB" id="9805628at2"/>
<evidence type="ECO:0000256" key="11">
    <source>
        <dbReference type="ARBA" id="ARBA00069174"/>
    </source>
</evidence>
<dbReference type="EMBL" id="CYHG01000003">
    <property type="protein sequence ID" value="CUB03569.1"/>
    <property type="molecule type" value="Genomic_DNA"/>
</dbReference>
<comment type="similarity">
    <text evidence="2">Belongs to the class-IV pyridoxal-phosphate-dependent aminotransferase family.</text>
</comment>
<comment type="catalytic activity">
    <reaction evidence="9">
        <text>4-amino-4-deoxychorismate = 4-aminobenzoate + pyruvate + H(+)</text>
        <dbReference type="Rhea" id="RHEA:16201"/>
        <dbReference type="ChEBI" id="CHEBI:15361"/>
        <dbReference type="ChEBI" id="CHEBI:15378"/>
        <dbReference type="ChEBI" id="CHEBI:17836"/>
        <dbReference type="ChEBI" id="CHEBI:58406"/>
        <dbReference type="EC" id="4.1.3.38"/>
    </reaction>
</comment>